<dbReference type="SFLD" id="SFLDG01067">
    <property type="entry name" value="SPASM/twitch_domain_containing"/>
    <property type="match status" value="1"/>
</dbReference>
<reference evidence="8" key="1">
    <citation type="journal article" date="2020" name="mSystems">
        <title>Genome- and Community-Level Interaction Insights into Carbon Utilization and Element Cycling Functions of Hydrothermarchaeota in Hydrothermal Sediment.</title>
        <authorList>
            <person name="Zhou Z."/>
            <person name="Liu Y."/>
            <person name="Xu W."/>
            <person name="Pan J."/>
            <person name="Luo Z.H."/>
            <person name="Li M."/>
        </authorList>
    </citation>
    <scope>NUCLEOTIDE SEQUENCE [LARGE SCALE GENOMIC DNA]</scope>
    <source>
        <strain evidence="8">HyVt-633</strain>
    </source>
</reference>
<evidence type="ECO:0000256" key="2">
    <source>
        <dbReference type="ARBA" id="ARBA00022691"/>
    </source>
</evidence>
<comment type="cofactor">
    <cofactor evidence="1">
        <name>[4Fe-4S] cluster</name>
        <dbReference type="ChEBI" id="CHEBI:49883"/>
    </cofactor>
</comment>
<dbReference type="InterPro" id="IPR050377">
    <property type="entry name" value="Radical_SAM_PqqE_MftC-like"/>
</dbReference>
<evidence type="ECO:0000259" key="6">
    <source>
        <dbReference type="Pfam" id="PF04055"/>
    </source>
</evidence>
<dbReference type="Pfam" id="PF04055">
    <property type="entry name" value="Radical_SAM"/>
    <property type="match status" value="1"/>
</dbReference>
<sequence>MSKFRVIEFQLLQACNASCVYCAYDQNLPEFNTWLPLEMVEKTLKEEKPEWVWFEGGEVTMSEKSKNYLLQAMEIANRYGVKNRINTNCKNIDPQWAQRLADGGLQFACVSFDTLDADRFEFMRGFSEGSGAENLERLKANALSLADRGITVDLEATVTRHNLHELEALYDYAESVATPGRNIIMGAQCLVATYDSVFELYPNIDEMYEVFIRLTEKARNGKIPVRICCSPMVSCKYPELYKPHPNIIWVGCSCGFDYVHIHATGDVHLCGFWDHTKPIGNMKDTSLREIWERSELRQQALTDIPKNCDGCQHWDGLERCHNTCFSIAHRKTGSFKTLAHDLTIKAIADAANGRES</sequence>
<dbReference type="InterPro" id="IPR023885">
    <property type="entry name" value="4Fe4S-binding_SPASM_dom"/>
</dbReference>
<dbReference type="SUPFAM" id="SSF102114">
    <property type="entry name" value="Radical SAM enzymes"/>
    <property type="match status" value="1"/>
</dbReference>
<keyword evidence="2" id="KW-0949">S-adenosyl-L-methionine</keyword>
<organism evidence="8">
    <name type="scientific">Chlorobaculum parvum</name>
    <dbReference type="NCBI Taxonomy" id="274539"/>
    <lineage>
        <taxon>Bacteria</taxon>
        <taxon>Pseudomonadati</taxon>
        <taxon>Chlorobiota</taxon>
        <taxon>Chlorobiia</taxon>
        <taxon>Chlorobiales</taxon>
        <taxon>Chlorobiaceae</taxon>
        <taxon>Chlorobaculum</taxon>
    </lineage>
</organism>
<proteinExistence type="predicted"/>
<dbReference type="CDD" id="cd21109">
    <property type="entry name" value="SPASM"/>
    <property type="match status" value="1"/>
</dbReference>
<dbReference type="GO" id="GO:0046872">
    <property type="term" value="F:metal ion binding"/>
    <property type="evidence" value="ECO:0007669"/>
    <property type="project" value="UniProtKB-KW"/>
</dbReference>
<dbReference type="GO" id="GO:0051536">
    <property type="term" value="F:iron-sulfur cluster binding"/>
    <property type="evidence" value="ECO:0007669"/>
    <property type="project" value="UniProtKB-KW"/>
</dbReference>
<evidence type="ECO:0000256" key="5">
    <source>
        <dbReference type="ARBA" id="ARBA00023014"/>
    </source>
</evidence>
<dbReference type="Gene3D" id="3.20.20.70">
    <property type="entry name" value="Aldolase class I"/>
    <property type="match status" value="1"/>
</dbReference>
<dbReference type="Pfam" id="PF13186">
    <property type="entry name" value="SPASM"/>
    <property type="match status" value="1"/>
</dbReference>
<keyword evidence="3" id="KW-0479">Metal-binding</keyword>
<comment type="caution">
    <text evidence="8">The sequence shown here is derived from an EMBL/GenBank/DDBJ whole genome shotgun (WGS) entry which is preliminary data.</text>
</comment>
<evidence type="ECO:0000256" key="1">
    <source>
        <dbReference type="ARBA" id="ARBA00001966"/>
    </source>
</evidence>
<dbReference type="Proteomes" id="UP000886058">
    <property type="component" value="Unassembled WGS sequence"/>
</dbReference>
<dbReference type="SFLD" id="SFLDS00029">
    <property type="entry name" value="Radical_SAM"/>
    <property type="match status" value="1"/>
</dbReference>
<dbReference type="PANTHER" id="PTHR11228">
    <property type="entry name" value="RADICAL SAM DOMAIN PROTEIN"/>
    <property type="match status" value="1"/>
</dbReference>
<name>A0A7C5HEB9_9CHLB</name>
<protein>
    <submittedName>
        <fullName evidence="8">Radical SAM protein</fullName>
    </submittedName>
</protein>
<dbReference type="EMBL" id="DRSQ01000070">
    <property type="protein sequence ID" value="HHE31681.1"/>
    <property type="molecule type" value="Genomic_DNA"/>
</dbReference>
<dbReference type="CDD" id="cd01335">
    <property type="entry name" value="Radical_SAM"/>
    <property type="match status" value="1"/>
</dbReference>
<evidence type="ECO:0000256" key="3">
    <source>
        <dbReference type="ARBA" id="ARBA00022723"/>
    </source>
</evidence>
<evidence type="ECO:0000313" key="8">
    <source>
        <dbReference type="EMBL" id="HHE31681.1"/>
    </source>
</evidence>
<dbReference type="InterPro" id="IPR007197">
    <property type="entry name" value="rSAM"/>
</dbReference>
<gene>
    <name evidence="8" type="ORF">ENL07_03370</name>
</gene>
<feature type="domain" description="4Fe4S-binding SPASM" evidence="7">
    <location>
        <begin position="252"/>
        <end position="312"/>
    </location>
</feature>
<evidence type="ECO:0000256" key="4">
    <source>
        <dbReference type="ARBA" id="ARBA00023004"/>
    </source>
</evidence>
<keyword evidence="4" id="KW-0408">Iron</keyword>
<dbReference type="GO" id="GO:0003824">
    <property type="term" value="F:catalytic activity"/>
    <property type="evidence" value="ECO:0007669"/>
    <property type="project" value="InterPro"/>
</dbReference>
<dbReference type="InterPro" id="IPR013785">
    <property type="entry name" value="Aldolase_TIM"/>
</dbReference>
<dbReference type="PANTHER" id="PTHR11228:SF7">
    <property type="entry name" value="PQQA PEPTIDE CYCLASE"/>
    <property type="match status" value="1"/>
</dbReference>
<dbReference type="InterPro" id="IPR058240">
    <property type="entry name" value="rSAM_sf"/>
</dbReference>
<keyword evidence="5" id="KW-0411">Iron-sulfur</keyword>
<accession>A0A7C5HEB9</accession>
<evidence type="ECO:0000259" key="7">
    <source>
        <dbReference type="Pfam" id="PF13186"/>
    </source>
</evidence>
<dbReference type="AlphaFoldDB" id="A0A7C5HEB9"/>
<feature type="domain" description="Radical SAM core" evidence="6">
    <location>
        <begin position="13"/>
        <end position="172"/>
    </location>
</feature>